<comment type="caution">
    <text evidence="2">The sequence shown here is derived from an EMBL/GenBank/DDBJ whole genome shotgun (WGS) entry which is preliminary data.</text>
</comment>
<protein>
    <submittedName>
        <fullName evidence="2">Uncharacterized protein</fullName>
    </submittedName>
</protein>
<name>A0A023D1Z7_ACIMT</name>
<organism evidence="2 3">
    <name type="scientific">Acidomonas methanolica NBRC 104435</name>
    <dbReference type="NCBI Taxonomy" id="1231351"/>
    <lineage>
        <taxon>Bacteria</taxon>
        <taxon>Pseudomonadati</taxon>
        <taxon>Pseudomonadota</taxon>
        <taxon>Alphaproteobacteria</taxon>
        <taxon>Acetobacterales</taxon>
        <taxon>Acetobacteraceae</taxon>
        <taxon>Acidomonas</taxon>
    </lineage>
</organism>
<proteinExistence type="predicted"/>
<gene>
    <name evidence="2" type="ORF">Amme_013_068</name>
</gene>
<feature type="region of interest" description="Disordered" evidence="1">
    <location>
        <begin position="1"/>
        <end position="51"/>
    </location>
</feature>
<keyword evidence="3" id="KW-1185">Reference proteome</keyword>
<evidence type="ECO:0000256" key="1">
    <source>
        <dbReference type="SAM" id="MobiDB-lite"/>
    </source>
</evidence>
<dbReference type="EMBL" id="BAND01000013">
    <property type="protein sequence ID" value="GAJ28104.1"/>
    <property type="molecule type" value="Genomic_DNA"/>
</dbReference>
<evidence type="ECO:0000313" key="2">
    <source>
        <dbReference type="EMBL" id="GAJ28104.1"/>
    </source>
</evidence>
<reference evidence="3" key="1">
    <citation type="journal article" date="2014" name="FEMS Microbiol. Lett.">
        <title>Draft Genomic DNA Sequence of the Facultatively Methylotrophic Bacterium Acidomonas methanolica type strain MB58.</title>
        <authorList>
            <person name="Higashiura N."/>
            <person name="Hadano H."/>
            <person name="Hirakawa H."/>
            <person name="Matsutani M."/>
            <person name="Takabe S."/>
            <person name="Matsushita K."/>
            <person name="Azuma Y."/>
        </authorList>
    </citation>
    <scope>NUCLEOTIDE SEQUENCE [LARGE SCALE GENOMIC DNA]</scope>
    <source>
        <strain evidence="3">MB58</strain>
    </source>
</reference>
<sequence>MTDRAGKPAFRPPAQENDGPPPSSDTLAPLPDPVCPGRTCHPPDKNREGSPFVTVMKYNDAFHAPQKPYEILPPMKRGAPGM</sequence>
<dbReference type="AlphaFoldDB" id="A0A023D1Z7"/>
<accession>A0A023D1Z7</accession>
<dbReference type="Proteomes" id="UP000019760">
    <property type="component" value="Unassembled WGS sequence"/>
</dbReference>
<evidence type="ECO:0000313" key="3">
    <source>
        <dbReference type="Proteomes" id="UP000019760"/>
    </source>
</evidence>
<reference evidence="2 3" key="2">
    <citation type="journal article" date="2014" name="FEMS Microbiol. Lett.">
        <title>Draft genomic DNA sequence of the facultatively methylotrophic bacterium Acidomonas methanolica type strain MB58.</title>
        <authorList>
            <person name="Higashiura N."/>
            <person name="Hadano H."/>
            <person name="Hirakawa H."/>
            <person name="Matsutani M."/>
            <person name="Takabe S."/>
            <person name="Matsushita K."/>
            <person name="Azuma Y."/>
        </authorList>
    </citation>
    <scope>NUCLEOTIDE SEQUENCE [LARGE SCALE GENOMIC DNA]</scope>
    <source>
        <strain evidence="2 3">MB58</strain>
    </source>
</reference>